<accession>A0A803SX28</accession>
<organism evidence="1 2">
    <name type="scientific">Anolis carolinensis</name>
    <name type="common">Green anole</name>
    <name type="synonym">American chameleon</name>
    <dbReference type="NCBI Taxonomy" id="28377"/>
    <lineage>
        <taxon>Eukaryota</taxon>
        <taxon>Metazoa</taxon>
        <taxon>Chordata</taxon>
        <taxon>Craniata</taxon>
        <taxon>Vertebrata</taxon>
        <taxon>Euteleostomi</taxon>
        <taxon>Lepidosauria</taxon>
        <taxon>Squamata</taxon>
        <taxon>Bifurcata</taxon>
        <taxon>Unidentata</taxon>
        <taxon>Episquamata</taxon>
        <taxon>Toxicofera</taxon>
        <taxon>Iguania</taxon>
        <taxon>Dactyloidae</taxon>
        <taxon>Anolis</taxon>
    </lineage>
</organism>
<dbReference type="GeneTree" id="ENSGT00960000189321"/>
<sequence length="96" mass="10968">GSKYAEDFYPTLSGWFLISEAWDHEPSLAGKPLSDAEYAGFFGVINHPRKIGPLCLFRISYGCQHPMIRQLDLYENHGFIPKEKIFCEGKEKKTSL</sequence>
<proteinExistence type="predicted"/>
<dbReference type="Ensembl" id="ENSACAT00000037056.1">
    <property type="protein sequence ID" value="ENSACAP00000027518.1"/>
    <property type="gene ID" value="ENSACAG00000041039.1"/>
</dbReference>
<protein>
    <submittedName>
        <fullName evidence="1">Uncharacterized protein</fullName>
    </submittedName>
</protein>
<keyword evidence="2" id="KW-1185">Reference proteome</keyword>
<dbReference type="AlphaFoldDB" id="A0A803SX28"/>
<name>A0A803SX28_ANOCA</name>
<dbReference type="Pfam" id="PF07222">
    <property type="entry name" value="PBP_sp32"/>
    <property type="match status" value="1"/>
</dbReference>
<reference evidence="1" key="3">
    <citation type="submission" date="2025-09" db="UniProtKB">
        <authorList>
            <consortium name="Ensembl"/>
        </authorList>
    </citation>
    <scope>IDENTIFICATION</scope>
</reference>
<dbReference type="InParanoid" id="A0A803SX28"/>
<reference evidence="1" key="2">
    <citation type="submission" date="2025-08" db="UniProtKB">
        <authorList>
            <consortium name="Ensembl"/>
        </authorList>
    </citation>
    <scope>IDENTIFICATION</scope>
</reference>
<evidence type="ECO:0000313" key="1">
    <source>
        <dbReference type="Ensembl" id="ENSACAP00000027518.1"/>
    </source>
</evidence>
<evidence type="ECO:0000313" key="2">
    <source>
        <dbReference type="Proteomes" id="UP000001646"/>
    </source>
</evidence>
<reference evidence="1 2" key="1">
    <citation type="submission" date="2009-12" db="EMBL/GenBank/DDBJ databases">
        <title>The Genome Sequence of Anolis carolinensis (Green Anole Lizard).</title>
        <authorList>
            <consortium name="The Genome Sequencing Platform"/>
            <person name="Di Palma F."/>
            <person name="Alfoldi J."/>
            <person name="Heiman D."/>
            <person name="Young S."/>
            <person name="Grabherr M."/>
            <person name="Johnson J."/>
            <person name="Lander E.S."/>
            <person name="Lindblad-Toh K."/>
        </authorList>
    </citation>
    <scope>NUCLEOTIDE SEQUENCE [LARGE SCALE GENOMIC DNA]</scope>
    <source>
        <strain evidence="1 2">JBL SC #1</strain>
    </source>
</reference>
<dbReference type="InterPro" id="IPR009865">
    <property type="entry name" value="Proacrosin-bd"/>
</dbReference>
<dbReference type="Proteomes" id="UP000001646">
    <property type="component" value="Chromosome 5"/>
</dbReference>